<dbReference type="InterPro" id="IPR000182">
    <property type="entry name" value="GNAT_dom"/>
</dbReference>
<dbReference type="EMBL" id="SJPT01000003">
    <property type="protein sequence ID" value="TWU24423.1"/>
    <property type="molecule type" value="Genomic_DNA"/>
</dbReference>
<dbReference type="PANTHER" id="PTHR43334">
    <property type="entry name" value="ACETATE--COA LIGASE [ADP-FORMING]"/>
    <property type="match status" value="1"/>
</dbReference>
<evidence type="ECO:0000256" key="1">
    <source>
        <dbReference type="ARBA" id="ARBA00022598"/>
    </source>
</evidence>
<dbReference type="SUPFAM" id="SSF55729">
    <property type="entry name" value="Acyl-CoA N-acyltransferases (Nat)"/>
    <property type="match status" value="1"/>
</dbReference>
<evidence type="ECO:0000313" key="9">
    <source>
        <dbReference type="Proteomes" id="UP000316304"/>
    </source>
</evidence>
<dbReference type="InterPro" id="IPR051538">
    <property type="entry name" value="Acyl-CoA_Synth/Transferase"/>
</dbReference>
<evidence type="ECO:0000259" key="6">
    <source>
        <dbReference type="PROSITE" id="PS50975"/>
    </source>
</evidence>
<protein>
    <submittedName>
        <fullName evidence="8">Succinyl-CoA ligase [ADP-forming] subunit alpha</fullName>
        <ecNumber evidence="8">6.2.1.5</ecNumber>
    </submittedName>
</protein>
<dbReference type="Pfam" id="PF13380">
    <property type="entry name" value="CoA_binding_2"/>
    <property type="match status" value="1"/>
</dbReference>
<dbReference type="SUPFAM" id="SSF52210">
    <property type="entry name" value="Succinyl-CoA synthetase domains"/>
    <property type="match status" value="2"/>
</dbReference>
<dbReference type="InterPro" id="IPR013815">
    <property type="entry name" value="ATP_grasp_subdomain_1"/>
</dbReference>
<organism evidence="8 9">
    <name type="scientific">Novipirellula galeiformis</name>
    <dbReference type="NCBI Taxonomy" id="2528004"/>
    <lineage>
        <taxon>Bacteria</taxon>
        <taxon>Pseudomonadati</taxon>
        <taxon>Planctomycetota</taxon>
        <taxon>Planctomycetia</taxon>
        <taxon>Pirellulales</taxon>
        <taxon>Pirellulaceae</taxon>
        <taxon>Novipirellula</taxon>
    </lineage>
</organism>
<dbReference type="InterPro" id="IPR016181">
    <property type="entry name" value="Acyl_CoA_acyltransferase"/>
</dbReference>
<dbReference type="InterPro" id="IPR032875">
    <property type="entry name" value="Succ_CoA_lig_flav_dom"/>
</dbReference>
<evidence type="ECO:0000256" key="2">
    <source>
        <dbReference type="ARBA" id="ARBA00022741"/>
    </source>
</evidence>
<sequence>MPIRNLSKIFTPTSIAIIGASNRAGSVGQRVLQNLIEGQFQGELYPVNAKHSELAGHRCFPSLSELPLATGAVVDLAVICTPAATVAEVVRQCGEAGILGVVILSAGFREIGLDGERIEAEIRTSAKRFEGMRILGPNSLGLMSPYHGLNASFAADGVTPGRVAFISQSGALCASVLDWAAKEGIGFSHFVSVGNMLDIGVADLIDYFASDRWTDSIILYVESISHARQFMSAARAFTRSKPIIVYKAGRFDASEKAAATHTGAMIGLDNAYEAALTRAGAVRVWELADLFDCAELLAGQEAPAGPRLAIVTNAGGPGVMATDALLQRKGTLAELSDASIQKLDGLLPEAWSHGNPIDVLSDADADRFGEAVAIALADKNVDGVLVILSPQIWTQPLETADAVIKAANRSRKPVLTAWMGGTRVQAGIEHFSQAGVPSYATPEKAVASFMYLVQYARNRSMLYETPRSVPLGFRIDRDRLRTIFRESVTVQNGHRDGNEILSESDSKALLEAYDIPVCPTVVAGTKEAAMEIAQLIGYPVVMKICSPSIVHKSDVGGVALNLIDRDSVARAFDSIVAKAKQKRPDAVIDGVTVQPMTVAPWGRELFVGAKRGPVFGSVLMVGLGGTATELLWDRTFELPPLSERLARRMLESLRAWPLLGAYRGRDPVDLDQLVEVLMRISYLVADAPEILELDINPLLATPTEVVALDARIVLQRAAVLNPPAPYSHLAICPYPTQFTHESQLGDGTPVLMRVIQPEDEPMWCELISGCSMESIQMRFRYMFRNTTHEMASRFCFNDYDREIAIVAEVNENGRKAIAGVGRLVADVDHQEVEFAVLVGDAWQGRGLGSELMDYCLKISEQWRVQKIVAEIAPQNRRMLEMFSHRGFTLNRSIAADVVVATKRL</sequence>
<dbReference type="GO" id="GO:0043758">
    <property type="term" value="F:acetate-CoA ligase (ADP-forming) activity"/>
    <property type="evidence" value="ECO:0007669"/>
    <property type="project" value="InterPro"/>
</dbReference>
<feature type="domain" description="ATP-grasp" evidence="6">
    <location>
        <begin position="507"/>
        <end position="543"/>
    </location>
</feature>
<dbReference type="RefSeq" id="WP_146594593.1">
    <property type="nucleotide sequence ID" value="NZ_SJPT01000003.1"/>
</dbReference>
<proteinExistence type="inferred from homology"/>
<dbReference type="Pfam" id="PF19045">
    <property type="entry name" value="Ligase_CoA_2"/>
    <property type="match status" value="1"/>
</dbReference>
<dbReference type="Gene3D" id="3.40.630.30">
    <property type="match status" value="1"/>
</dbReference>
<dbReference type="InterPro" id="IPR016102">
    <property type="entry name" value="Succinyl-CoA_synth-like"/>
</dbReference>
<dbReference type="OrthoDB" id="9807426at2"/>
<dbReference type="Pfam" id="PF13549">
    <property type="entry name" value="ATP-grasp_5"/>
    <property type="match status" value="1"/>
</dbReference>
<keyword evidence="2 5" id="KW-0547">Nucleotide-binding</keyword>
<dbReference type="Gene3D" id="3.40.50.261">
    <property type="entry name" value="Succinyl-CoA synthetase domains"/>
    <property type="match status" value="2"/>
</dbReference>
<dbReference type="PROSITE" id="PS50975">
    <property type="entry name" value="ATP_GRASP"/>
    <property type="match status" value="1"/>
</dbReference>
<dbReference type="PANTHER" id="PTHR43334:SF1">
    <property type="entry name" value="3-HYDROXYPROPIONATE--COA LIGASE [ADP-FORMING]"/>
    <property type="match status" value="1"/>
</dbReference>
<evidence type="ECO:0000256" key="4">
    <source>
        <dbReference type="ARBA" id="ARBA00060888"/>
    </source>
</evidence>
<dbReference type="SMART" id="SM00881">
    <property type="entry name" value="CoA_binding"/>
    <property type="match status" value="1"/>
</dbReference>
<dbReference type="Proteomes" id="UP000316304">
    <property type="component" value="Unassembled WGS sequence"/>
</dbReference>
<name>A0A5C6CHP5_9BACT</name>
<evidence type="ECO:0000313" key="8">
    <source>
        <dbReference type="EMBL" id="TWU24423.1"/>
    </source>
</evidence>
<evidence type="ECO:0000256" key="3">
    <source>
        <dbReference type="ARBA" id="ARBA00022840"/>
    </source>
</evidence>
<dbReference type="AlphaFoldDB" id="A0A5C6CHP5"/>
<dbReference type="Pfam" id="PF00583">
    <property type="entry name" value="Acetyltransf_1"/>
    <property type="match status" value="1"/>
</dbReference>
<comment type="similarity">
    <text evidence="4">In the N-terminal section; belongs to the acetate CoA ligase alpha subunit family.</text>
</comment>
<dbReference type="CDD" id="cd04301">
    <property type="entry name" value="NAT_SF"/>
    <property type="match status" value="1"/>
</dbReference>
<dbReference type="FunFam" id="3.30.1490.20:FF:000020">
    <property type="entry name" value="Protein lysine acetyltransferase"/>
    <property type="match status" value="1"/>
</dbReference>
<keyword evidence="9" id="KW-1185">Reference proteome</keyword>
<dbReference type="Pfam" id="PF13607">
    <property type="entry name" value="Succ_CoA_lig"/>
    <property type="match status" value="1"/>
</dbReference>
<dbReference type="SUPFAM" id="SSF56059">
    <property type="entry name" value="Glutathione synthetase ATP-binding domain-like"/>
    <property type="match status" value="1"/>
</dbReference>
<dbReference type="InterPro" id="IPR011761">
    <property type="entry name" value="ATP-grasp"/>
</dbReference>
<dbReference type="Gene3D" id="3.40.50.720">
    <property type="entry name" value="NAD(P)-binding Rossmann-like Domain"/>
    <property type="match status" value="1"/>
</dbReference>
<comment type="caution">
    <text evidence="8">The sequence shown here is derived from an EMBL/GenBank/DDBJ whole genome shotgun (WGS) entry which is preliminary data.</text>
</comment>
<keyword evidence="3 5" id="KW-0067">ATP-binding</keyword>
<dbReference type="SUPFAM" id="SSF51735">
    <property type="entry name" value="NAD(P)-binding Rossmann-fold domains"/>
    <property type="match status" value="1"/>
</dbReference>
<gene>
    <name evidence="8" type="primary">sucD_1</name>
    <name evidence="8" type="ORF">Pla52o_23500</name>
</gene>
<feature type="domain" description="N-acetyltransferase" evidence="7">
    <location>
        <begin position="750"/>
        <end position="904"/>
    </location>
</feature>
<dbReference type="GO" id="GO:0046872">
    <property type="term" value="F:metal ion binding"/>
    <property type="evidence" value="ECO:0007669"/>
    <property type="project" value="InterPro"/>
</dbReference>
<dbReference type="GO" id="GO:0004775">
    <property type="term" value="F:succinate-CoA ligase (ADP-forming) activity"/>
    <property type="evidence" value="ECO:0007669"/>
    <property type="project" value="UniProtKB-EC"/>
</dbReference>
<evidence type="ECO:0000259" key="7">
    <source>
        <dbReference type="PROSITE" id="PS51186"/>
    </source>
</evidence>
<dbReference type="GO" id="GO:0005524">
    <property type="term" value="F:ATP binding"/>
    <property type="evidence" value="ECO:0007669"/>
    <property type="project" value="UniProtKB-UniRule"/>
</dbReference>
<dbReference type="InterPro" id="IPR036291">
    <property type="entry name" value="NAD(P)-bd_dom_sf"/>
</dbReference>
<dbReference type="InterPro" id="IPR003781">
    <property type="entry name" value="CoA-bd"/>
</dbReference>
<evidence type="ECO:0000256" key="5">
    <source>
        <dbReference type="PROSITE-ProRule" id="PRU00409"/>
    </source>
</evidence>
<dbReference type="PROSITE" id="PS51186">
    <property type="entry name" value="GNAT"/>
    <property type="match status" value="1"/>
</dbReference>
<dbReference type="Gene3D" id="3.30.1490.20">
    <property type="entry name" value="ATP-grasp fold, A domain"/>
    <property type="match status" value="1"/>
</dbReference>
<dbReference type="GO" id="GO:0016747">
    <property type="term" value="F:acyltransferase activity, transferring groups other than amino-acyl groups"/>
    <property type="evidence" value="ECO:0007669"/>
    <property type="project" value="InterPro"/>
</dbReference>
<keyword evidence="1 8" id="KW-0436">Ligase</keyword>
<reference evidence="8 9" key="1">
    <citation type="submission" date="2019-02" db="EMBL/GenBank/DDBJ databases">
        <title>Deep-cultivation of Planctomycetes and their phenomic and genomic characterization uncovers novel biology.</title>
        <authorList>
            <person name="Wiegand S."/>
            <person name="Jogler M."/>
            <person name="Boedeker C."/>
            <person name="Pinto D."/>
            <person name="Vollmers J."/>
            <person name="Rivas-Marin E."/>
            <person name="Kohn T."/>
            <person name="Peeters S.H."/>
            <person name="Heuer A."/>
            <person name="Rast P."/>
            <person name="Oberbeckmann S."/>
            <person name="Bunk B."/>
            <person name="Jeske O."/>
            <person name="Meyerdierks A."/>
            <person name="Storesund J.E."/>
            <person name="Kallscheuer N."/>
            <person name="Luecker S."/>
            <person name="Lage O.M."/>
            <person name="Pohl T."/>
            <person name="Merkel B.J."/>
            <person name="Hornburger P."/>
            <person name="Mueller R.-W."/>
            <person name="Bruemmer F."/>
            <person name="Labrenz M."/>
            <person name="Spormann A.M."/>
            <person name="Op Den Camp H."/>
            <person name="Overmann J."/>
            <person name="Amann R."/>
            <person name="Jetten M.S.M."/>
            <person name="Mascher T."/>
            <person name="Medema M.H."/>
            <person name="Devos D.P."/>
            <person name="Kaster A.-K."/>
            <person name="Ovreas L."/>
            <person name="Rohde M."/>
            <person name="Galperin M.Y."/>
            <person name="Jogler C."/>
        </authorList>
    </citation>
    <scope>NUCLEOTIDE SEQUENCE [LARGE SCALE GENOMIC DNA]</scope>
    <source>
        <strain evidence="8 9">Pla52o</strain>
    </source>
</reference>
<dbReference type="EC" id="6.2.1.5" evidence="8"/>
<accession>A0A5C6CHP5</accession>
<dbReference type="InterPro" id="IPR043938">
    <property type="entry name" value="Ligase_CoA_dom"/>
</dbReference>
<dbReference type="Gene3D" id="3.30.470.20">
    <property type="entry name" value="ATP-grasp fold, B domain"/>
    <property type="match status" value="1"/>
</dbReference>